<gene>
    <name evidence="2" type="ORF">E0L32_008663</name>
</gene>
<dbReference type="InterPro" id="IPR042099">
    <property type="entry name" value="ANL_N_sf"/>
</dbReference>
<dbReference type="RefSeq" id="XP_030992155.1">
    <property type="nucleotide sequence ID" value="XM_031143542.1"/>
</dbReference>
<dbReference type="Proteomes" id="UP000319257">
    <property type="component" value="Unassembled WGS sequence"/>
</dbReference>
<dbReference type="AlphaFoldDB" id="A0A507AVC0"/>
<dbReference type="PANTHER" id="PTHR42921:SF4">
    <property type="entry name" value="ACETOACETYL-COA SYNTHASE (AFU_ORTHOLOGUE AFUA_8G04770)"/>
    <property type="match status" value="1"/>
</dbReference>
<evidence type="ECO:0000259" key="1">
    <source>
        <dbReference type="Pfam" id="PF00501"/>
    </source>
</evidence>
<feature type="domain" description="AMP-dependent synthetase/ligase" evidence="1">
    <location>
        <begin position="103"/>
        <end position="490"/>
    </location>
</feature>
<comment type="caution">
    <text evidence="2">The sequence shown here is derived from an EMBL/GenBank/DDBJ whole genome shotgun (WGS) entry which is preliminary data.</text>
</comment>
<dbReference type="PROSITE" id="PS00455">
    <property type="entry name" value="AMP_BINDING"/>
    <property type="match status" value="1"/>
</dbReference>
<reference evidence="2 3" key="1">
    <citation type="submission" date="2019-06" db="EMBL/GenBank/DDBJ databases">
        <title>Draft genome sequence of the filamentous fungus Phialemoniopsis curvata isolated from diesel fuel.</title>
        <authorList>
            <person name="Varaljay V.A."/>
            <person name="Lyon W.J."/>
            <person name="Crouch A.L."/>
            <person name="Drake C.E."/>
            <person name="Hollomon J.M."/>
            <person name="Nadeau L.J."/>
            <person name="Nunn H.S."/>
            <person name="Stevenson B.S."/>
            <person name="Bojanowski C.L."/>
            <person name="Crookes-Goodson W.J."/>
        </authorList>
    </citation>
    <scope>NUCLEOTIDE SEQUENCE [LARGE SCALE GENOMIC DNA]</scope>
    <source>
        <strain evidence="2 3">D216</strain>
    </source>
</reference>
<dbReference type="InterPro" id="IPR005914">
    <property type="entry name" value="Acac_CoA_synth"/>
</dbReference>
<dbReference type="InParanoid" id="A0A507AVC0"/>
<organism evidence="2 3">
    <name type="scientific">Thyridium curvatum</name>
    <dbReference type="NCBI Taxonomy" id="1093900"/>
    <lineage>
        <taxon>Eukaryota</taxon>
        <taxon>Fungi</taxon>
        <taxon>Dikarya</taxon>
        <taxon>Ascomycota</taxon>
        <taxon>Pezizomycotina</taxon>
        <taxon>Sordariomycetes</taxon>
        <taxon>Sordariomycetidae</taxon>
        <taxon>Thyridiales</taxon>
        <taxon>Thyridiaceae</taxon>
        <taxon>Thyridium</taxon>
    </lineage>
</organism>
<sequence length="687" mass="75247">MASATVPRKLWEHPDPKSTAMYKFMQQTFQDLHQYSISQRSAFWSQIFDSSGYIYEGSYDRPVDESAPIDAVPRWFEGVRVNFAENMLYPNANAPGSKRDADVAVTSVREGGGELREATWGELRAEAAKVAAALAARGLERGDRVVVVGANSVETLLVWLGTSWLGGIFSSSSTDMGVTGILQRAVQVNPKLVFMDDSAIYNGKTIDLRDKMTEVMNGMKECSNLSGIISVPRFAKAKDVSRVPRAETWASFLGGREAGAPPPPPFVRIPFSDPYLICYSSGTTGMPKAIVHSVGGCMVNYFKEGHLHERVSRDTVAMQYTTTGWIMYVAAVAPLLFGARAVLYDGSPFQPDARVLARLVERQRVTKLGISPRWMFEFAKAGLAPRDVADVSSLEVVTSTGMVLSDQLFEWFYDRGFPAHVQLGNISGGTDIAGCFGLLNPLTPVYVGGTQGPSLGVDVRIFDSLQEEEDGAAGREVDAGTPGELVAAHPFPNVPCFFWGDGDGPPPGPRYRAAYFARFRHVWAHGDFCAVHPATGSIAFLGRADGVLNPSGVRFGSAEIYGVVERRFADRVAESLCVGQRRPGVDHDERVVLFLLMRPGHRFDGALVRELREAISRDLSKRHVPRFIFETPEIPTTINGKKVELPVKQIVSGQKIKASGTLANPQSLEYYYQFAQVEELVDAKGKL</sequence>
<name>A0A507AVC0_9PEZI</name>
<dbReference type="InterPro" id="IPR045851">
    <property type="entry name" value="AMP-bd_C_sf"/>
</dbReference>
<dbReference type="NCBIfam" id="TIGR01217">
    <property type="entry name" value="ac_ac_CoA_syn"/>
    <property type="match status" value="1"/>
</dbReference>
<dbReference type="Gene3D" id="3.40.50.12780">
    <property type="entry name" value="N-terminal domain of ligase-like"/>
    <property type="match status" value="1"/>
</dbReference>
<dbReference type="STRING" id="1093900.A0A507AVC0"/>
<evidence type="ECO:0000313" key="3">
    <source>
        <dbReference type="Proteomes" id="UP000319257"/>
    </source>
</evidence>
<dbReference type="InterPro" id="IPR000873">
    <property type="entry name" value="AMP-dep_synth/lig_dom"/>
</dbReference>
<dbReference type="InterPro" id="IPR020845">
    <property type="entry name" value="AMP-binding_CS"/>
</dbReference>
<dbReference type="Gene3D" id="3.30.300.30">
    <property type="match status" value="1"/>
</dbReference>
<dbReference type="SUPFAM" id="SSF56801">
    <property type="entry name" value="Acetyl-CoA synthetase-like"/>
    <property type="match status" value="1"/>
</dbReference>
<dbReference type="OrthoDB" id="10253869at2759"/>
<dbReference type="GeneID" id="41976110"/>
<dbReference type="GO" id="GO:0030729">
    <property type="term" value="F:acetoacetate-CoA ligase activity"/>
    <property type="evidence" value="ECO:0007669"/>
    <property type="project" value="InterPro"/>
</dbReference>
<dbReference type="GO" id="GO:0006629">
    <property type="term" value="P:lipid metabolic process"/>
    <property type="evidence" value="ECO:0007669"/>
    <property type="project" value="InterPro"/>
</dbReference>
<evidence type="ECO:0000313" key="2">
    <source>
        <dbReference type="EMBL" id="TPX10444.1"/>
    </source>
</evidence>
<accession>A0A507AVC0</accession>
<keyword evidence="3" id="KW-1185">Reference proteome</keyword>
<protein>
    <recommendedName>
        <fullName evidence="1">AMP-dependent synthetase/ligase domain-containing protein</fullName>
    </recommendedName>
</protein>
<dbReference type="Pfam" id="PF00501">
    <property type="entry name" value="AMP-binding"/>
    <property type="match status" value="1"/>
</dbReference>
<dbReference type="EMBL" id="SKBQ01000058">
    <property type="protein sequence ID" value="TPX10444.1"/>
    <property type="molecule type" value="Genomic_DNA"/>
</dbReference>
<dbReference type="PANTHER" id="PTHR42921">
    <property type="entry name" value="ACETOACETYL-COA SYNTHETASE"/>
    <property type="match status" value="1"/>
</dbReference>
<proteinExistence type="predicted"/>